<proteinExistence type="inferred from homology"/>
<keyword evidence="6 8" id="KW-0788">Thiol protease</keyword>
<feature type="domain" description="Deubiquitinating enzyme MINDY-3/4 conserved" evidence="9">
    <location>
        <begin position="405"/>
        <end position="647"/>
    </location>
</feature>
<evidence type="ECO:0000256" key="6">
    <source>
        <dbReference type="ARBA" id="ARBA00022807"/>
    </source>
</evidence>
<comment type="catalytic activity">
    <reaction evidence="1 8">
        <text>Thiol-dependent hydrolysis of ester, thioester, amide, peptide and isopeptide bonds formed by the C-terminal Gly of ubiquitin (a 76-residue protein attached to proteins as an intracellular targeting signal).</text>
        <dbReference type="EC" id="3.4.19.12"/>
    </reaction>
</comment>
<dbReference type="GO" id="GO:0071108">
    <property type="term" value="P:protein K48-linked deubiquitination"/>
    <property type="evidence" value="ECO:0007669"/>
    <property type="project" value="InterPro"/>
</dbReference>
<dbReference type="InterPro" id="IPR006594">
    <property type="entry name" value="LisH"/>
</dbReference>
<evidence type="ECO:0000313" key="10">
    <source>
        <dbReference type="EMBL" id="GFS27112.1"/>
    </source>
</evidence>
<keyword evidence="4 8" id="KW-0833">Ubl conjugation pathway</keyword>
<keyword evidence="11" id="KW-1185">Reference proteome</keyword>
<dbReference type="AlphaFoldDB" id="A0AAV4K014"/>
<dbReference type="GO" id="GO:0004843">
    <property type="term" value="F:cysteine-type deubiquitinase activity"/>
    <property type="evidence" value="ECO:0007669"/>
    <property type="project" value="UniProtKB-UniRule"/>
</dbReference>
<evidence type="ECO:0000313" key="11">
    <source>
        <dbReference type="Proteomes" id="UP000762676"/>
    </source>
</evidence>
<organism evidence="10 11">
    <name type="scientific">Elysia marginata</name>
    <dbReference type="NCBI Taxonomy" id="1093978"/>
    <lineage>
        <taxon>Eukaryota</taxon>
        <taxon>Metazoa</taxon>
        <taxon>Spiralia</taxon>
        <taxon>Lophotrochozoa</taxon>
        <taxon>Mollusca</taxon>
        <taxon>Gastropoda</taxon>
        <taxon>Heterobranchia</taxon>
        <taxon>Euthyneura</taxon>
        <taxon>Panpulmonata</taxon>
        <taxon>Sacoglossa</taxon>
        <taxon>Placobranchoidea</taxon>
        <taxon>Plakobranchidae</taxon>
        <taxon>Elysia</taxon>
    </lineage>
</organism>
<dbReference type="PROSITE" id="PS50896">
    <property type="entry name" value="LISH"/>
    <property type="match status" value="1"/>
</dbReference>
<sequence length="647" mass="71787">MSSNSVEDASASLVREYLSRKGLKSTLQKLDEELPRSQESISNRQILMKHLNLDKLMKKNKEEPEPLKAMLEVMTKYFMHRRLPGVTENNNAIQGESSSHIGLGLNASFGPQTDKPIDPALKSKLRPSTAALSARKEKRQTDLIVDENVSGETLMGSGKTGLMVNDVQQELPPQFNLKAQPSRPVSAKQRSGMIISNNDALSKGGRHFNRPMRGSVSQLHEQQQKRDMKVMQSNSHSAGELTLNGKQFSDTGQHPMIRVGSATGNRDNFDFSVSPKDFLPRKKSATEDPPVSFEALLMKGEERANLLQRVGVSNKNAMESEQSYNVETSSMVGDVSKIKSKIKKSESPPSNSALMQDLEFGDFDDHDSSFQNLELKPAYQTIQKPTKLTKIPSSPIDLKTAIALKNIVLGSSHQRYNEEWLLQAFTFCDMLDLKYGIVQKKGGPCGVLAAVQACLVQEMLFGKNKVPQSFKNLSRQERSRMLAFALSTILWRAGGCASAVVTIASDTSHIVSSTKFKHDDVTEKLELYTFTTYEELSSFLLQSIYQFETDGRPGVIQTMYSAILSRKSHRVRADFDVPEENTLIGSHGYCTQELVNLLLTGKAVSNVFNDTIQLDTGTTGEPVILKGVSGRTEIGFLSLFEHYKSCQ</sequence>
<reference evidence="10 11" key="1">
    <citation type="journal article" date="2021" name="Elife">
        <title>Chloroplast acquisition without the gene transfer in kleptoplastic sea slugs, Plakobranchus ocellatus.</title>
        <authorList>
            <person name="Maeda T."/>
            <person name="Takahashi S."/>
            <person name="Yoshida T."/>
            <person name="Shimamura S."/>
            <person name="Takaki Y."/>
            <person name="Nagai Y."/>
            <person name="Toyoda A."/>
            <person name="Suzuki Y."/>
            <person name="Arimoto A."/>
            <person name="Ishii H."/>
            <person name="Satoh N."/>
            <person name="Nishiyama T."/>
            <person name="Hasebe M."/>
            <person name="Maruyama T."/>
            <person name="Minagawa J."/>
            <person name="Obokata J."/>
            <person name="Shigenobu S."/>
        </authorList>
    </citation>
    <scope>NUCLEOTIDE SEQUENCE [LARGE SCALE GENOMIC DNA]</scope>
</reference>
<keyword evidence="3 8" id="KW-0645">Protease</keyword>
<dbReference type="Pfam" id="PF26038">
    <property type="entry name" value="Dimer_MINDY4_N"/>
    <property type="match status" value="1"/>
</dbReference>
<dbReference type="Proteomes" id="UP000762676">
    <property type="component" value="Unassembled WGS sequence"/>
</dbReference>
<feature type="non-terminal residue" evidence="10">
    <location>
        <position position="647"/>
    </location>
</feature>
<comment type="caution">
    <text evidence="10">The sequence shown here is derived from an EMBL/GenBank/DDBJ whole genome shotgun (WGS) entry which is preliminary data.</text>
</comment>
<evidence type="ECO:0000256" key="4">
    <source>
        <dbReference type="ARBA" id="ARBA00022786"/>
    </source>
</evidence>
<dbReference type="Pfam" id="PF13898">
    <property type="entry name" value="MINDY-3_4_CD"/>
    <property type="match status" value="1"/>
</dbReference>
<evidence type="ECO:0000256" key="3">
    <source>
        <dbReference type="ARBA" id="ARBA00022670"/>
    </source>
</evidence>
<dbReference type="SMART" id="SM01174">
    <property type="entry name" value="DUF4205"/>
    <property type="match status" value="1"/>
</dbReference>
<evidence type="ECO:0000256" key="2">
    <source>
        <dbReference type="ARBA" id="ARBA00011074"/>
    </source>
</evidence>
<comment type="similarity">
    <text evidence="2 8">Belongs to the MINDY deubiquitinase family. FAM188 subfamily.</text>
</comment>
<gene>
    <name evidence="10" type="ORF">ElyMa_005238400</name>
</gene>
<evidence type="ECO:0000256" key="8">
    <source>
        <dbReference type="RuleBase" id="RU367088"/>
    </source>
</evidence>
<comment type="function">
    <text evidence="8">Hydrolase that can remove 'Lys-48'-linked conjugated ubiquitin from proteins.</text>
</comment>
<protein>
    <recommendedName>
        <fullName evidence="8">Ubiquitin carboxyl-terminal hydrolase MINDY</fullName>
        <ecNumber evidence="8">3.4.19.12</ecNumber>
    </recommendedName>
</protein>
<evidence type="ECO:0000256" key="7">
    <source>
        <dbReference type="ARBA" id="ARBA00037630"/>
    </source>
</evidence>
<accession>A0AAV4K014</accession>
<keyword evidence="5 8" id="KW-0378">Hydrolase</keyword>
<dbReference type="PANTHER" id="PTHR12473:SF8">
    <property type="entry name" value="UBIQUITIN CARBOXYL-TERMINAL HYDROLASE MINDY-4-RELATED"/>
    <property type="match status" value="1"/>
</dbReference>
<dbReference type="InterPro" id="IPR025257">
    <property type="entry name" value="MINDY-3/4_CD"/>
</dbReference>
<dbReference type="PANTHER" id="PTHR12473">
    <property type="entry name" value="UBIQUITIN CARBOXYL-TERMINAL HYDROLASE MINDY-4-RELATED"/>
    <property type="match status" value="1"/>
</dbReference>
<dbReference type="InterPro" id="IPR039785">
    <property type="entry name" value="MINY3/4"/>
</dbReference>
<dbReference type="EMBL" id="BMAT01010452">
    <property type="protein sequence ID" value="GFS27112.1"/>
    <property type="molecule type" value="Genomic_DNA"/>
</dbReference>
<evidence type="ECO:0000256" key="1">
    <source>
        <dbReference type="ARBA" id="ARBA00000707"/>
    </source>
</evidence>
<dbReference type="GO" id="GO:0006508">
    <property type="term" value="P:proteolysis"/>
    <property type="evidence" value="ECO:0007669"/>
    <property type="project" value="UniProtKB-KW"/>
</dbReference>
<comment type="function">
    <text evidence="7">Probable hydrolase that can remove 'Lys-48'-linked conjugated ubiquitin from proteins.</text>
</comment>
<evidence type="ECO:0000256" key="5">
    <source>
        <dbReference type="ARBA" id="ARBA00022801"/>
    </source>
</evidence>
<evidence type="ECO:0000259" key="9">
    <source>
        <dbReference type="SMART" id="SM01174"/>
    </source>
</evidence>
<name>A0AAV4K014_9GAST</name>
<dbReference type="GO" id="GO:1990380">
    <property type="term" value="F:K48-linked deubiquitinase activity"/>
    <property type="evidence" value="ECO:0007669"/>
    <property type="project" value="UniProtKB-UniRule"/>
</dbReference>
<dbReference type="InterPro" id="IPR059022">
    <property type="entry name" value="MINDY4_N"/>
</dbReference>
<dbReference type="EC" id="3.4.19.12" evidence="8"/>